<accession>A0A3N3ZS39</accession>
<comment type="caution">
    <text evidence="6">The sequence shown here is derived from an EMBL/GenBank/DDBJ whole genome shotgun (WGS) entry which is preliminary data.</text>
</comment>
<evidence type="ECO:0000259" key="4">
    <source>
        <dbReference type="PROSITE" id="PS51077"/>
    </source>
</evidence>
<dbReference type="OrthoDB" id="4068713at2"/>
<sequence>MAASDTKPQGPNNPLLVLGKISAILDAFTLSRPTLTLTEIREATGMPTSTVQRLVTNLVAQGFLDREEDSFRVGMKMAYWAAPATRGIEMLDLFTPLLKDLRDLTGETTAFFKAEEAYRVCVALAETRHALRREMHVGRILPLHAGSASHVLLAWRPELLEKIRHSPLQPLTEFTITSSQDLEAAARRTRRDGFSITVGERDDGASGLSAPVFDASGVLIGAVTISGPTLRMPRSVCEGWVESLLSTAERMTRLMGGRFPDEAGS</sequence>
<dbReference type="PROSITE" id="PS51078">
    <property type="entry name" value="ICLR_ED"/>
    <property type="match status" value="1"/>
</dbReference>
<feature type="domain" description="HTH iclR-type" evidence="4">
    <location>
        <begin position="15"/>
        <end position="75"/>
    </location>
</feature>
<evidence type="ECO:0000256" key="2">
    <source>
        <dbReference type="ARBA" id="ARBA00023125"/>
    </source>
</evidence>
<evidence type="ECO:0000313" key="6">
    <source>
        <dbReference type="EMBL" id="ROZ64276.1"/>
    </source>
</evidence>
<evidence type="ECO:0000256" key="1">
    <source>
        <dbReference type="ARBA" id="ARBA00023015"/>
    </source>
</evidence>
<dbReference type="SMART" id="SM00346">
    <property type="entry name" value="HTH_ICLR"/>
    <property type="match status" value="1"/>
</dbReference>
<dbReference type="InterPro" id="IPR014757">
    <property type="entry name" value="Tscrpt_reg_IclR_C"/>
</dbReference>
<dbReference type="EMBL" id="RKMF01000003">
    <property type="protein sequence ID" value="ROZ64276.1"/>
    <property type="molecule type" value="Genomic_DNA"/>
</dbReference>
<dbReference type="RefSeq" id="WP_123824372.1">
    <property type="nucleotide sequence ID" value="NZ_RKMF01000003.1"/>
</dbReference>
<dbReference type="Gene3D" id="3.30.450.40">
    <property type="match status" value="1"/>
</dbReference>
<evidence type="ECO:0000256" key="3">
    <source>
        <dbReference type="ARBA" id="ARBA00023163"/>
    </source>
</evidence>
<dbReference type="Pfam" id="PF09339">
    <property type="entry name" value="HTH_IclR"/>
    <property type="match status" value="1"/>
</dbReference>
<dbReference type="PANTHER" id="PTHR30136:SF39">
    <property type="entry name" value="TRANSCRIPTIONAL REGULATORY PROTEIN"/>
    <property type="match status" value="1"/>
</dbReference>
<reference evidence="6 7" key="1">
    <citation type="submission" date="2018-10" db="EMBL/GenBank/DDBJ databases">
        <title>Kocuria sp. M5W7-7, whole genome shotgun sequence.</title>
        <authorList>
            <person name="Tuo L."/>
        </authorList>
    </citation>
    <scope>NUCLEOTIDE SEQUENCE [LARGE SCALE GENOMIC DNA]</scope>
    <source>
        <strain evidence="6 7">M5W7-7</strain>
    </source>
</reference>
<gene>
    <name evidence="6" type="ORF">EDL96_03160</name>
</gene>
<evidence type="ECO:0000259" key="5">
    <source>
        <dbReference type="PROSITE" id="PS51078"/>
    </source>
</evidence>
<keyword evidence="2" id="KW-0238">DNA-binding</keyword>
<keyword evidence="3" id="KW-0804">Transcription</keyword>
<keyword evidence="1" id="KW-0805">Transcription regulation</keyword>
<keyword evidence="7" id="KW-1185">Reference proteome</keyword>
<dbReference type="PANTHER" id="PTHR30136">
    <property type="entry name" value="HELIX-TURN-HELIX TRANSCRIPTIONAL REGULATOR, ICLR FAMILY"/>
    <property type="match status" value="1"/>
</dbReference>
<dbReference type="InterPro" id="IPR036388">
    <property type="entry name" value="WH-like_DNA-bd_sf"/>
</dbReference>
<dbReference type="Pfam" id="PF01614">
    <property type="entry name" value="IclR_C"/>
    <property type="match status" value="1"/>
</dbReference>
<dbReference type="InterPro" id="IPR050707">
    <property type="entry name" value="HTH_MetabolicPath_Reg"/>
</dbReference>
<evidence type="ECO:0000313" key="7">
    <source>
        <dbReference type="Proteomes" id="UP000270616"/>
    </source>
</evidence>
<name>A0A3N3ZS39_9MICC</name>
<dbReference type="Gene3D" id="1.10.10.10">
    <property type="entry name" value="Winged helix-like DNA-binding domain superfamily/Winged helix DNA-binding domain"/>
    <property type="match status" value="1"/>
</dbReference>
<dbReference type="Proteomes" id="UP000270616">
    <property type="component" value="Unassembled WGS sequence"/>
</dbReference>
<dbReference type="GO" id="GO:0045892">
    <property type="term" value="P:negative regulation of DNA-templated transcription"/>
    <property type="evidence" value="ECO:0007669"/>
    <property type="project" value="TreeGrafter"/>
</dbReference>
<protein>
    <submittedName>
        <fullName evidence="6">IclR family transcriptional regulator</fullName>
    </submittedName>
</protein>
<dbReference type="AlphaFoldDB" id="A0A3N3ZS39"/>
<dbReference type="InterPro" id="IPR036390">
    <property type="entry name" value="WH_DNA-bd_sf"/>
</dbReference>
<dbReference type="InterPro" id="IPR029016">
    <property type="entry name" value="GAF-like_dom_sf"/>
</dbReference>
<dbReference type="GO" id="GO:0003700">
    <property type="term" value="F:DNA-binding transcription factor activity"/>
    <property type="evidence" value="ECO:0007669"/>
    <property type="project" value="TreeGrafter"/>
</dbReference>
<proteinExistence type="predicted"/>
<feature type="domain" description="IclR-ED" evidence="5">
    <location>
        <begin position="76"/>
        <end position="257"/>
    </location>
</feature>
<dbReference type="GO" id="GO:0003677">
    <property type="term" value="F:DNA binding"/>
    <property type="evidence" value="ECO:0007669"/>
    <property type="project" value="UniProtKB-KW"/>
</dbReference>
<dbReference type="InterPro" id="IPR005471">
    <property type="entry name" value="Tscrpt_reg_IclR_N"/>
</dbReference>
<dbReference type="SUPFAM" id="SSF46785">
    <property type="entry name" value="Winged helix' DNA-binding domain"/>
    <property type="match status" value="1"/>
</dbReference>
<dbReference type="SUPFAM" id="SSF55781">
    <property type="entry name" value="GAF domain-like"/>
    <property type="match status" value="1"/>
</dbReference>
<dbReference type="PROSITE" id="PS51077">
    <property type="entry name" value="HTH_ICLR"/>
    <property type="match status" value="1"/>
</dbReference>
<organism evidence="6 7">
    <name type="scientific">Kocuria soli</name>
    <dbReference type="NCBI Taxonomy" id="2485125"/>
    <lineage>
        <taxon>Bacteria</taxon>
        <taxon>Bacillati</taxon>
        <taxon>Actinomycetota</taxon>
        <taxon>Actinomycetes</taxon>
        <taxon>Micrococcales</taxon>
        <taxon>Micrococcaceae</taxon>
        <taxon>Kocuria</taxon>
    </lineage>
</organism>